<dbReference type="EMBL" id="SPLM01000039">
    <property type="protein sequence ID" value="TMW64661.1"/>
    <property type="molecule type" value="Genomic_DNA"/>
</dbReference>
<evidence type="ECO:0000313" key="3">
    <source>
        <dbReference type="Proteomes" id="UP000794436"/>
    </source>
</evidence>
<keyword evidence="1" id="KW-0732">Signal</keyword>
<accession>A0A8K1CL11</accession>
<name>A0A8K1CL11_PYTOL</name>
<evidence type="ECO:0000256" key="1">
    <source>
        <dbReference type="SAM" id="SignalP"/>
    </source>
</evidence>
<protein>
    <recommendedName>
        <fullName evidence="4">Glycine-rich protein</fullName>
    </recommendedName>
</protein>
<evidence type="ECO:0008006" key="4">
    <source>
        <dbReference type="Google" id="ProtNLM"/>
    </source>
</evidence>
<reference evidence="2" key="1">
    <citation type="submission" date="2019-03" db="EMBL/GenBank/DDBJ databases">
        <title>Long read genome sequence of the mycoparasitic Pythium oligandrum ATCC 38472 isolated from sugarbeet rhizosphere.</title>
        <authorList>
            <person name="Gaulin E."/>
        </authorList>
    </citation>
    <scope>NUCLEOTIDE SEQUENCE</scope>
    <source>
        <strain evidence="2">ATCC 38472_TT</strain>
    </source>
</reference>
<feature type="chain" id="PRO_5035430488" description="Glycine-rich protein" evidence="1">
    <location>
        <begin position="21"/>
        <end position="127"/>
    </location>
</feature>
<dbReference type="Proteomes" id="UP000794436">
    <property type="component" value="Unassembled WGS sequence"/>
</dbReference>
<proteinExistence type="predicted"/>
<evidence type="ECO:0000313" key="2">
    <source>
        <dbReference type="EMBL" id="TMW64661.1"/>
    </source>
</evidence>
<dbReference type="AlphaFoldDB" id="A0A8K1CL11"/>
<comment type="caution">
    <text evidence="2">The sequence shown here is derived from an EMBL/GenBank/DDBJ whole genome shotgun (WGS) entry which is preliminary data.</text>
</comment>
<sequence>MKSAFVFLAVMASVMSFVVAEQVDPAVDVHARMLRGMEDAEAPIIDEPQESDAIAMPPQEEFKDTEWYGRGGRYGGHYGGGYGGRYGGGYGGRYGGGYGGRYRGRYGGGYGGRYGGGYGRGRWEEAP</sequence>
<keyword evidence="3" id="KW-1185">Reference proteome</keyword>
<feature type="signal peptide" evidence="1">
    <location>
        <begin position="1"/>
        <end position="20"/>
    </location>
</feature>
<gene>
    <name evidence="2" type="ORF">Poli38472_011541</name>
</gene>
<organism evidence="2 3">
    <name type="scientific">Pythium oligandrum</name>
    <name type="common">Mycoparasitic fungus</name>
    <dbReference type="NCBI Taxonomy" id="41045"/>
    <lineage>
        <taxon>Eukaryota</taxon>
        <taxon>Sar</taxon>
        <taxon>Stramenopiles</taxon>
        <taxon>Oomycota</taxon>
        <taxon>Peronosporomycetes</taxon>
        <taxon>Pythiales</taxon>
        <taxon>Pythiaceae</taxon>
        <taxon>Pythium</taxon>
    </lineage>
</organism>